<feature type="domain" description="UBX" evidence="2">
    <location>
        <begin position="380"/>
        <end position="462"/>
    </location>
</feature>
<dbReference type="AlphaFoldDB" id="A0A6D2IQV9"/>
<dbReference type="PANTHER" id="PTHR23322">
    <property type="entry name" value="FAS-ASSOCIATED PROTEIN"/>
    <property type="match status" value="1"/>
</dbReference>
<reference evidence="3" key="1">
    <citation type="submission" date="2020-01" db="EMBL/GenBank/DDBJ databases">
        <authorList>
            <person name="Mishra B."/>
        </authorList>
    </citation>
    <scope>NUCLEOTIDE SEQUENCE [LARGE SCALE GENOMIC DNA]</scope>
</reference>
<keyword evidence="1" id="KW-0833">Ubl conjugation pathway</keyword>
<dbReference type="EMBL" id="CACVBM020001063">
    <property type="protein sequence ID" value="CAA7028002.1"/>
    <property type="molecule type" value="Genomic_DNA"/>
</dbReference>
<sequence length="470" mass="53529">MSSVINLTDLMSKIAIDDINKRIDQEHRDQLIASFLGIAVGQTVETARYFLRKTTWDIGKAISLFLSEDDDDPRTHETLHVQARNAIKQHHDQQISSFLQIAAGQTVDTAREFLKKTSWDVDKAIDLFAVSIHEGNRVLVSEPPCNDFASDPVKEETVLRHRLEHPVYALIDPILSSLFSPPFDLLYDGSFEEAKSVSADENKWLLVNLQSRTEFASLTLNRDVWSNDIVSQAVESSFVLWQVYDDTNEGQETSSLYKIESALPVVLVLDPITGQKMRMWSGEIEAQGFLEDLMRYMESGPHEDIVSLTRNREARFEKEETCSSRNHTEFGVEKEETCSSSNGFDFILASSLGEECEESVEVEEEEETCLEEFEPKDDCDPSIVCSLCVRFSDGRRMQRKFLKTEPIQLLWSFCKSQMDEFEKKEFKFRLVQVIPGASKTLDYGANLTFDESGIANSMISVTREGRVPYE</sequence>
<dbReference type="InterPro" id="IPR006577">
    <property type="entry name" value="UAS"/>
</dbReference>
<evidence type="ECO:0000313" key="3">
    <source>
        <dbReference type="EMBL" id="CAA7028002.1"/>
    </source>
</evidence>
<dbReference type="PROSITE" id="PS50033">
    <property type="entry name" value="UBX"/>
    <property type="match status" value="1"/>
</dbReference>
<organism evidence="3 4">
    <name type="scientific">Microthlaspi erraticum</name>
    <dbReference type="NCBI Taxonomy" id="1685480"/>
    <lineage>
        <taxon>Eukaryota</taxon>
        <taxon>Viridiplantae</taxon>
        <taxon>Streptophyta</taxon>
        <taxon>Embryophyta</taxon>
        <taxon>Tracheophyta</taxon>
        <taxon>Spermatophyta</taxon>
        <taxon>Magnoliopsida</taxon>
        <taxon>eudicotyledons</taxon>
        <taxon>Gunneridae</taxon>
        <taxon>Pentapetalae</taxon>
        <taxon>rosids</taxon>
        <taxon>malvids</taxon>
        <taxon>Brassicales</taxon>
        <taxon>Brassicaceae</taxon>
        <taxon>Coluteocarpeae</taxon>
        <taxon>Microthlaspi</taxon>
    </lineage>
</organism>
<dbReference type="Gene3D" id="1.10.8.10">
    <property type="entry name" value="DNA helicase RuvA subunit, C-terminal domain"/>
    <property type="match status" value="2"/>
</dbReference>
<dbReference type="InterPro" id="IPR050730">
    <property type="entry name" value="UBX_domain-protein"/>
</dbReference>
<dbReference type="InterPro" id="IPR029071">
    <property type="entry name" value="Ubiquitin-like_domsf"/>
</dbReference>
<name>A0A6D2IQV9_9BRAS</name>
<dbReference type="SUPFAM" id="SSF52833">
    <property type="entry name" value="Thioredoxin-like"/>
    <property type="match status" value="1"/>
</dbReference>
<dbReference type="OrthoDB" id="270602at2759"/>
<dbReference type="SMART" id="SM00594">
    <property type="entry name" value="UAS"/>
    <property type="match status" value="1"/>
</dbReference>
<dbReference type="Proteomes" id="UP000467841">
    <property type="component" value="Unassembled WGS sequence"/>
</dbReference>
<dbReference type="Gene3D" id="3.10.20.90">
    <property type="entry name" value="Phosphatidylinositol 3-kinase Catalytic Subunit, Chain A, domain 1"/>
    <property type="match status" value="1"/>
</dbReference>
<accession>A0A6D2IQV9</accession>
<comment type="caution">
    <text evidence="3">The sequence shown here is derived from an EMBL/GenBank/DDBJ whole genome shotgun (WGS) entry which is preliminary data.</text>
</comment>
<dbReference type="CDD" id="cd02958">
    <property type="entry name" value="UAS"/>
    <property type="match status" value="1"/>
</dbReference>
<dbReference type="GO" id="GO:0043161">
    <property type="term" value="P:proteasome-mediated ubiquitin-dependent protein catabolic process"/>
    <property type="evidence" value="ECO:0007669"/>
    <property type="project" value="TreeGrafter"/>
</dbReference>
<gene>
    <name evidence="3" type="ORF">MERR_LOCUS15237</name>
</gene>
<dbReference type="PANTHER" id="PTHR23322:SF78">
    <property type="entry name" value="PLANT UBX DOMAIN-CONTAINING PROTEIN 16-RELATED"/>
    <property type="match status" value="1"/>
</dbReference>
<proteinExistence type="predicted"/>
<dbReference type="GO" id="GO:0043130">
    <property type="term" value="F:ubiquitin binding"/>
    <property type="evidence" value="ECO:0007669"/>
    <property type="project" value="TreeGrafter"/>
</dbReference>
<evidence type="ECO:0000313" key="4">
    <source>
        <dbReference type="Proteomes" id="UP000467841"/>
    </source>
</evidence>
<dbReference type="Pfam" id="PF14555">
    <property type="entry name" value="UBA_4"/>
    <property type="match status" value="2"/>
</dbReference>
<dbReference type="Pfam" id="PF13899">
    <property type="entry name" value="Thioredoxin_7"/>
    <property type="match status" value="1"/>
</dbReference>
<dbReference type="InterPro" id="IPR036249">
    <property type="entry name" value="Thioredoxin-like_sf"/>
</dbReference>
<dbReference type="SUPFAM" id="SSF54236">
    <property type="entry name" value="Ubiquitin-like"/>
    <property type="match status" value="1"/>
</dbReference>
<dbReference type="Pfam" id="PF00789">
    <property type="entry name" value="UBX"/>
    <property type="match status" value="1"/>
</dbReference>
<evidence type="ECO:0000256" key="1">
    <source>
        <dbReference type="ARBA" id="ARBA00022786"/>
    </source>
</evidence>
<dbReference type="Gene3D" id="3.40.30.10">
    <property type="entry name" value="Glutaredoxin"/>
    <property type="match status" value="1"/>
</dbReference>
<dbReference type="CDD" id="cd01767">
    <property type="entry name" value="UBX"/>
    <property type="match status" value="1"/>
</dbReference>
<dbReference type="InterPro" id="IPR001012">
    <property type="entry name" value="UBX_dom"/>
</dbReference>
<protein>
    <recommendedName>
        <fullName evidence="2">UBX domain-containing protein</fullName>
    </recommendedName>
</protein>
<keyword evidence="4" id="KW-1185">Reference proteome</keyword>
<dbReference type="GO" id="GO:0005634">
    <property type="term" value="C:nucleus"/>
    <property type="evidence" value="ECO:0007669"/>
    <property type="project" value="TreeGrafter"/>
</dbReference>
<evidence type="ECO:0000259" key="2">
    <source>
        <dbReference type="PROSITE" id="PS50033"/>
    </source>
</evidence>